<accession>L5L3E2</accession>
<dbReference type="PANTHER" id="PTHR35351:SF2">
    <property type="entry name" value="GERMINAL CENTER-ASSOCIATED SIGNALING AND MOTILITY PROTEIN"/>
    <property type="match status" value="1"/>
</dbReference>
<dbReference type="InParanoid" id="L5L3E2"/>
<dbReference type="PANTHER" id="PTHR35351">
    <property type="entry name" value="GERMINAL CENTER-ASSOCIATED SIGNALING AND MOTILITY-LIKE PROTEIN"/>
    <property type="match status" value="1"/>
</dbReference>
<dbReference type="GO" id="GO:0050855">
    <property type="term" value="P:regulation of B cell receptor signaling pathway"/>
    <property type="evidence" value="ECO:0007669"/>
    <property type="project" value="InterPro"/>
</dbReference>
<dbReference type="PROSITE" id="PS50042">
    <property type="entry name" value="CNMP_BINDING_3"/>
    <property type="match status" value="1"/>
</dbReference>
<dbReference type="InterPro" id="IPR031364">
    <property type="entry name" value="GC_assoc_lym"/>
</dbReference>
<dbReference type="InterPro" id="IPR000595">
    <property type="entry name" value="cNMP-bd_dom"/>
</dbReference>
<protein>
    <submittedName>
        <fullName evidence="2">Sodium/hydrogen exchanger 10</fullName>
    </submittedName>
</protein>
<proteinExistence type="predicted"/>
<dbReference type="InterPro" id="IPR018490">
    <property type="entry name" value="cNMP-bd_dom_sf"/>
</dbReference>
<keyword evidence="3" id="KW-1185">Reference proteome</keyword>
<dbReference type="SUPFAM" id="SSF51206">
    <property type="entry name" value="cAMP-binding domain-like"/>
    <property type="match status" value="1"/>
</dbReference>
<dbReference type="InterPro" id="IPR014710">
    <property type="entry name" value="RmlC-like_jellyroll"/>
</dbReference>
<dbReference type="STRING" id="9402.L5L3E2"/>
<organism evidence="2 3">
    <name type="scientific">Pteropus alecto</name>
    <name type="common">Black flying fox</name>
    <dbReference type="NCBI Taxonomy" id="9402"/>
    <lineage>
        <taxon>Eukaryota</taxon>
        <taxon>Metazoa</taxon>
        <taxon>Chordata</taxon>
        <taxon>Craniata</taxon>
        <taxon>Vertebrata</taxon>
        <taxon>Euteleostomi</taxon>
        <taxon>Mammalia</taxon>
        <taxon>Eutheria</taxon>
        <taxon>Laurasiatheria</taxon>
        <taxon>Chiroptera</taxon>
        <taxon>Yinpterochiroptera</taxon>
        <taxon>Pteropodoidea</taxon>
        <taxon>Pteropodidae</taxon>
        <taxon>Pteropodinae</taxon>
        <taxon>Pteropus</taxon>
    </lineage>
</organism>
<dbReference type="Pfam" id="PF00027">
    <property type="entry name" value="cNMP_binding"/>
    <property type="match status" value="1"/>
</dbReference>
<dbReference type="AlphaFoldDB" id="L5L3E2"/>
<dbReference type="FunFam" id="2.60.120.10:FF:000067">
    <property type="entry name" value="Solute carrier family 9 member C1"/>
    <property type="match status" value="1"/>
</dbReference>
<gene>
    <name evidence="2" type="ORF">PAL_GLEAN10013372</name>
</gene>
<dbReference type="GO" id="GO:2000402">
    <property type="term" value="P:negative regulation of lymphocyte migration"/>
    <property type="evidence" value="ECO:0007669"/>
    <property type="project" value="TreeGrafter"/>
</dbReference>
<name>L5L3E2_PTEAL</name>
<dbReference type="Gene3D" id="2.60.120.10">
    <property type="entry name" value="Jelly Rolls"/>
    <property type="match status" value="1"/>
</dbReference>
<dbReference type="Pfam" id="PF15666">
    <property type="entry name" value="HGAL"/>
    <property type="match status" value="1"/>
</dbReference>
<sequence length="419" mass="48231">MLLKKVTRNTVHAMKELGYLECDHPDIAVNMKTKEEINVMLNLAKEIIKVFRLKGILHKIEASEINKLIMDKKRELLDFQPITKAPTTLATLYHIPWLDKNKKHINFIKERAKIITYDCGNNIFEEGDEPKGIYIIISGMVKLKRSKPGLVIDHILQESEEKDNQIIYTDYMISGEIIGELNCLTNEPMKYSATCKTVVEDWTYKMQLKLCNINLKDIPKGTKTDIYDETVIYVILIHGAVEDCQLRKVYKAPFLIPITCHQIQGTEEITKVMIVQTPIDAKNFRWSTRTYIPSRKPSIPKASLYEGTSSVTNQQDNADQNSAEELCYTLINHNILMRRPSGTSAEGHYENVPHQAERPRKLLGRTETEYSLLHVPSTPRHPPFPEDEYEFLMPRSISSHTLQPPHLLMLPSEAHIFHL</sequence>
<dbReference type="CDD" id="cd00038">
    <property type="entry name" value="CAP_ED"/>
    <property type="match status" value="1"/>
</dbReference>
<evidence type="ECO:0000313" key="2">
    <source>
        <dbReference type="EMBL" id="ELK18162.1"/>
    </source>
</evidence>
<feature type="domain" description="Cyclic nucleotide-binding" evidence="1">
    <location>
        <begin position="117"/>
        <end position="202"/>
    </location>
</feature>
<evidence type="ECO:0000259" key="1">
    <source>
        <dbReference type="PROSITE" id="PS50042"/>
    </source>
</evidence>
<reference evidence="3" key="1">
    <citation type="journal article" date="2013" name="Science">
        <title>Comparative analysis of bat genomes provides insight into the evolution of flight and immunity.</title>
        <authorList>
            <person name="Zhang G."/>
            <person name="Cowled C."/>
            <person name="Shi Z."/>
            <person name="Huang Z."/>
            <person name="Bishop-Lilly K.A."/>
            <person name="Fang X."/>
            <person name="Wynne J.W."/>
            <person name="Xiong Z."/>
            <person name="Baker M.L."/>
            <person name="Zhao W."/>
            <person name="Tachedjian M."/>
            <person name="Zhu Y."/>
            <person name="Zhou P."/>
            <person name="Jiang X."/>
            <person name="Ng J."/>
            <person name="Yang L."/>
            <person name="Wu L."/>
            <person name="Xiao J."/>
            <person name="Feng Y."/>
            <person name="Chen Y."/>
            <person name="Sun X."/>
            <person name="Zhang Y."/>
            <person name="Marsh G.A."/>
            <person name="Crameri G."/>
            <person name="Broder C.C."/>
            <person name="Frey K.G."/>
            <person name="Wang L.F."/>
            <person name="Wang J."/>
        </authorList>
    </citation>
    <scope>NUCLEOTIDE SEQUENCE [LARGE SCALE GENOMIC DNA]</scope>
</reference>
<evidence type="ECO:0000313" key="3">
    <source>
        <dbReference type="Proteomes" id="UP000010552"/>
    </source>
</evidence>
<dbReference type="Proteomes" id="UP000010552">
    <property type="component" value="Unassembled WGS sequence"/>
</dbReference>
<dbReference type="EMBL" id="KB030337">
    <property type="protein sequence ID" value="ELK18162.1"/>
    <property type="molecule type" value="Genomic_DNA"/>
</dbReference>
<dbReference type="eggNOG" id="ENOG502TDUK">
    <property type="taxonomic scope" value="Eukaryota"/>
</dbReference>